<evidence type="ECO:0000256" key="1">
    <source>
        <dbReference type="SAM" id="MobiDB-lite"/>
    </source>
</evidence>
<reference evidence="2" key="1">
    <citation type="journal article" date="2014" name="Front. Microbiol.">
        <title>High frequency of phylogenetically diverse reductive dehalogenase-homologous genes in deep subseafloor sedimentary metagenomes.</title>
        <authorList>
            <person name="Kawai M."/>
            <person name="Futagami T."/>
            <person name="Toyoda A."/>
            <person name="Takaki Y."/>
            <person name="Nishi S."/>
            <person name="Hori S."/>
            <person name="Arai W."/>
            <person name="Tsubouchi T."/>
            <person name="Morono Y."/>
            <person name="Uchiyama I."/>
            <person name="Ito T."/>
            <person name="Fujiyama A."/>
            <person name="Inagaki F."/>
            <person name="Takami H."/>
        </authorList>
    </citation>
    <scope>NUCLEOTIDE SEQUENCE</scope>
    <source>
        <strain evidence="2">Expedition CK06-06</strain>
    </source>
</reference>
<comment type="caution">
    <text evidence="2">The sequence shown here is derived from an EMBL/GenBank/DDBJ whole genome shotgun (WGS) entry which is preliminary data.</text>
</comment>
<protein>
    <submittedName>
        <fullName evidence="2">Uncharacterized protein</fullName>
    </submittedName>
</protein>
<name>X1UGC4_9ZZZZ</name>
<dbReference type="AlphaFoldDB" id="X1UGC4"/>
<feature type="region of interest" description="Disordered" evidence="1">
    <location>
        <begin position="15"/>
        <end position="50"/>
    </location>
</feature>
<accession>X1UGC4</accession>
<feature type="non-terminal residue" evidence="2">
    <location>
        <position position="1"/>
    </location>
</feature>
<organism evidence="2">
    <name type="scientific">marine sediment metagenome</name>
    <dbReference type="NCBI Taxonomy" id="412755"/>
    <lineage>
        <taxon>unclassified sequences</taxon>
        <taxon>metagenomes</taxon>
        <taxon>ecological metagenomes</taxon>
    </lineage>
</organism>
<proteinExistence type="predicted"/>
<sequence length="50" mass="5976">VLPIDLFDRWSRNERDESAVSTQHGRDRRDVHPYKPGLEENPKLSLEIRF</sequence>
<evidence type="ECO:0000313" key="2">
    <source>
        <dbReference type="EMBL" id="GAJ16528.1"/>
    </source>
</evidence>
<gene>
    <name evidence="2" type="ORF">S12H4_62063</name>
</gene>
<dbReference type="EMBL" id="BARW01041454">
    <property type="protein sequence ID" value="GAJ16528.1"/>
    <property type="molecule type" value="Genomic_DNA"/>
</dbReference>